<feature type="transmembrane region" description="Helical" evidence="6">
    <location>
        <begin position="166"/>
        <end position="188"/>
    </location>
</feature>
<comment type="subcellular location">
    <subcellularLocation>
        <location evidence="1">Membrane</location>
        <topology evidence="1">Multi-pass membrane protein</topology>
    </subcellularLocation>
</comment>
<dbReference type="HOGENOM" id="CLU_033465_3_1_1"/>
<dbReference type="GO" id="GO:0035351">
    <property type="term" value="P:heme transmembrane transport"/>
    <property type="evidence" value="ECO:0007669"/>
    <property type="project" value="EnsemblFungi"/>
</dbReference>
<evidence type="ECO:0000256" key="2">
    <source>
        <dbReference type="ARBA" id="ARBA00009969"/>
    </source>
</evidence>
<dbReference type="AlphaFoldDB" id="G8ZY93"/>
<keyword evidence="3 6" id="KW-0812">Transmembrane</keyword>
<feature type="transmembrane region" description="Helical" evidence="6">
    <location>
        <begin position="95"/>
        <end position="117"/>
    </location>
</feature>
<keyword evidence="4 6" id="KW-1133">Transmembrane helix</keyword>
<evidence type="ECO:0000256" key="3">
    <source>
        <dbReference type="ARBA" id="ARBA00022692"/>
    </source>
</evidence>
<keyword evidence="5 6" id="KW-0472">Membrane</keyword>
<feature type="transmembrane region" description="Helical" evidence="6">
    <location>
        <begin position="25"/>
        <end position="48"/>
    </location>
</feature>
<evidence type="ECO:0000256" key="4">
    <source>
        <dbReference type="ARBA" id="ARBA00022989"/>
    </source>
</evidence>
<organism evidence="7 8">
    <name type="scientific">Torulaspora delbrueckii</name>
    <name type="common">Yeast</name>
    <name type="synonym">Candida colliculosa</name>
    <dbReference type="NCBI Taxonomy" id="4950"/>
    <lineage>
        <taxon>Eukaryota</taxon>
        <taxon>Fungi</taxon>
        <taxon>Dikarya</taxon>
        <taxon>Ascomycota</taxon>
        <taxon>Saccharomycotina</taxon>
        <taxon>Saccharomycetes</taxon>
        <taxon>Saccharomycetales</taxon>
        <taxon>Saccharomycetaceae</taxon>
        <taxon>Torulaspora</taxon>
    </lineage>
</organism>
<evidence type="ECO:0000256" key="5">
    <source>
        <dbReference type="ARBA" id="ARBA00023136"/>
    </source>
</evidence>
<dbReference type="PANTHER" id="PTHR31465:SF1">
    <property type="entry name" value="PROTEIN RTA1-RELATED"/>
    <property type="match status" value="1"/>
</dbReference>
<reference evidence="7 8" key="1">
    <citation type="journal article" date="2011" name="Proc. Natl. Acad. Sci. U.S.A.">
        <title>Evolutionary erosion of yeast sex chromosomes by mating-type switching accidents.</title>
        <authorList>
            <person name="Gordon J.L."/>
            <person name="Armisen D."/>
            <person name="Proux-Wera E."/>
            <person name="Oheigeartaigh S.S."/>
            <person name="Byrne K.P."/>
            <person name="Wolfe K.H."/>
        </authorList>
    </citation>
    <scope>NUCLEOTIDE SEQUENCE [LARGE SCALE GENOMIC DNA]</scope>
    <source>
        <strain evidence="8">ATCC 10662 / CBS 1146 / NBRC 0425 / NCYC 2629 / NRRL Y-866</strain>
    </source>
</reference>
<dbReference type="PANTHER" id="PTHR31465">
    <property type="entry name" value="PROTEIN RTA1-RELATED"/>
    <property type="match status" value="1"/>
</dbReference>
<dbReference type="OrthoDB" id="3358017at2759"/>
<evidence type="ECO:0000256" key="6">
    <source>
        <dbReference type="SAM" id="Phobius"/>
    </source>
</evidence>
<keyword evidence="8" id="KW-1185">Reference proteome</keyword>
<protein>
    <submittedName>
        <fullName evidence="7">Uncharacterized protein</fullName>
    </submittedName>
</protein>
<feature type="transmembrane region" description="Helical" evidence="6">
    <location>
        <begin position="249"/>
        <end position="268"/>
    </location>
</feature>
<dbReference type="Proteomes" id="UP000005627">
    <property type="component" value="Chromosome 7"/>
</dbReference>
<accession>G8ZY93</accession>
<comment type="similarity">
    <text evidence="2">Belongs to the lipid-translocating exporter (LTE) (TC 9.A.26.1) family.</text>
</comment>
<dbReference type="KEGG" id="tdl:TDEL_0G04930"/>
<dbReference type="GeneID" id="11505312"/>
<feature type="transmembrane region" description="Helical" evidence="6">
    <location>
        <begin position="208"/>
        <end position="228"/>
    </location>
</feature>
<proteinExistence type="inferred from homology"/>
<dbReference type="GO" id="GO:0005886">
    <property type="term" value="C:plasma membrane"/>
    <property type="evidence" value="ECO:0007669"/>
    <property type="project" value="EnsemblFungi"/>
</dbReference>
<dbReference type="RefSeq" id="XP_003683071.1">
    <property type="nucleotide sequence ID" value="XM_003683023.1"/>
</dbReference>
<dbReference type="STRING" id="1076872.G8ZY93"/>
<dbReference type="FunCoup" id="G8ZY93">
    <property type="interactions" value="34"/>
</dbReference>
<feature type="transmembrane region" description="Helical" evidence="6">
    <location>
        <begin position="288"/>
        <end position="310"/>
    </location>
</feature>
<sequence length="339" mass="37998">MSEDSNTSNDSSGYQLYHYVPNKGAAILFVVLFLLGTFVSAFQVFFWARRTSSVRMNEAFEVCSTKDLGNTETKFVGETCVRYASVSKQDRKLKVSSISCCFIPFFIGCIFEAIGYVARAISASNKQALVPFIIQSVLLLVAPALYAGSIYMLFGRLLRAMECQKLMLVSSRFGTAVFVTGDVLSFLLQSAGGGLMAKEDQADTGSRLVIGGLVVQIVFFGFFIINELRFSVRVDPVCPFFRRLSRKWLYFNWVLLISSLLIMVRSIVRLIEFVEGSDGFIISHEVFIYVFDALPMFLVIVLFCAALYFGNIFSVIDECRNSKNAAIVRHPIQLEEESF</sequence>
<dbReference type="Pfam" id="PF04479">
    <property type="entry name" value="RTA1"/>
    <property type="match status" value="1"/>
</dbReference>
<name>G8ZY93_TORDE</name>
<dbReference type="InParanoid" id="G8ZY93"/>
<gene>
    <name evidence="7" type="primary">TDEL0G04930</name>
    <name evidence="7" type="ORF">TDEL_0G04930</name>
</gene>
<evidence type="ECO:0000256" key="1">
    <source>
        <dbReference type="ARBA" id="ARBA00004141"/>
    </source>
</evidence>
<dbReference type="InterPro" id="IPR007568">
    <property type="entry name" value="RTA1"/>
</dbReference>
<evidence type="ECO:0000313" key="7">
    <source>
        <dbReference type="EMBL" id="CCE93860.1"/>
    </source>
</evidence>
<dbReference type="EMBL" id="HE616748">
    <property type="protein sequence ID" value="CCE93860.1"/>
    <property type="molecule type" value="Genomic_DNA"/>
</dbReference>
<dbReference type="eggNOG" id="ENOG502QURG">
    <property type="taxonomic scope" value="Eukaryota"/>
</dbReference>
<evidence type="ECO:0000313" key="8">
    <source>
        <dbReference type="Proteomes" id="UP000005627"/>
    </source>
</evidence>
<feature type="transmembrane region" description="Helical" evidence="6">
    <location>
        <begin position="129"/>
        <end position="154"/>
    </location>
</feature>